<reference evidence="1" key="1">
    <citation type="submission" date="2023-10" db="EMBL/GenBank/DDBJ databases">
        <title>Genome assemblies of two species of porcelain crab, Petrolisthes cinctipes and Petrolisthes manimaculis (Anomura: Porcellanidae).</title>
        <authorList>
            <person name="Angst P."/>
        </authorList>
    </citation>
    <scope>NUCLEOTIDE SEQUENCE</scope>
    <source>
        <strain evidence="1">PB745_01</strain>
        <tissue evidence="1">Gill</tissue>
    </source>
</reference>
<comment type="caution">
    <text evidence="1">The sequence shown here is derived from an EMBL/GenBank/DDBJ whole genome shotgun (WGS) entry which is preliminary data.</text>
</comment>
<gene>
    <name evidence="1" type="ORF">Pcinc_012418</name>
</gene>
<protein>
    <submittedName>
        <fullName evidence="1">Uncharacterized protein</fullName>
    </submittedName>
</protein>
<dbReference type="AlphaFoldDB" id="A0AAE1FZC5"/>
<organism evidence="1 2">
    <name type="scientific">Petrolisthes cinctipes</name>
    <name type="common">Flat porcelain crab</name>
    <dbReference type="NCBI Taxonomy" id="88211"/>
    <lineage>
        <taxon>Eukaryota</taxon>
        <taxon>Metazoa</taxon>
        <taxon>Ecdysozoa</taxon>
        <taxon>Arthropoda</taxon>
        <taxon>Crustacea</taxon>
        <taxon>Multicrustacea</taxon>
        <taxon>Malacostraca</taxon>
        <taxon>Eumalacostraca</taxon>
        <taxon>Eucarida</taxon>
        <taxon>Decapoda</taxon>
        <taxon>Pleocyemata</taxon>
        <taxon>Anomura</taxon>
        <taxon>Galatheoidea</taxon>
        <taxon>Porcellanidae</taxon>
        <taxon>Petrolisthes</taxon>
    </lineage>
</organism>
<dbReference type="Proteomes" id="UP001286313">
    <property type="component" value="Unassembled WGS sequence"/>
</dbReference>
<dbReference type="EMBL" id="JAWQEG010001001">
    <property type="protein sequence ID" value="KAK3883245.1"/>
    <property type="molecule type" value="Genomic_DNA"/>
</dbReference>
<name>A0AAE1FZC5_PETCI</name>
<evidence type="ECO:0000313" key="2">
    <source>
        <dbReference type="Proteomes" id="UP001286313"/>
    </source>
</evidence>
<accession>A0AAE1FZC5</accession>
<evidence type="ECO:0000313" key="1">
    <source>
        <dbReference type="EMBL" id="KAK3883245.1"/>
    </source>
</evidence>
<keyword evidence="2" id="KW-1185">Reference proteome</keyword>
<proteinExistence type="predicted"/>
<sequence>MWHHSSNVHKQTTSLGDLTALKPFVYTRDHTVPDCRIRPVHLLRLVCGRGCDVNNDVTVRVTIGEVSGKRTGGQYGMIGITYSSHGKTVYNVEGFALTDIF</sequence>